<dbReference type="EMBL" id="KZ613478">
    <property type="protein sequence ID" value="PMD22408.1"/>
    <property type="molecule type" value="Genomic_DNA"/>
</dbReference>
<dbReference type="OrthoDB" id="5125733at2759"/>
<reference evidence="2 3" key="1">
    <citation type="submission" date="2016-05" db="EMBL/GenBank/DDBJ databases">
        <title>A degradative enzymes factory behind the ericoid mycorrhizal symbiosis.</title>
        <authorList>
            <consortium name="DOE Joint Genome Institute"/>
            <person name="Martino E."/>
            <person name="Morin E."/>
            <person name="Grelet G."/>
            <person name="Kuo A."/>
            <person name="Kohler A."/>
            <person name="Daghino S."/>
            <person name="Barry K."/>
            <person name="Choi C."/>
            <person name="Cichocki N."/>
            <person name="Clum A."/>
            <person name="Copeland A."/>
            <person name="Hainaut M."/>
            <person name="Haridas S."/>
            <person name="Labutti K."/>
            <person name="Lindquist E."/>
            <person name="Lipzen A."/>
            <person name="Khouja H.-R."/>
            <person name="Murat C."/>
            <person name="Ohm R."/>
            <person name="Olson A."/>
            <person name="Spatafora J."/>
            <person name="Veneault-Fourrey C."/>
            <person name="Henrissat B."/>
            <person name="Grigoriev I."/>
            <person name="Martin F."/>
            <person name="Perotto S."/>
        </authorList>
    </citation>
    <scope>NUCLEOTIDE SEQUENCE [LARGE SCALE GENOMIC DNA]</scope>
    <source>
        <strain evidence="2 3">UAMH 7357</strain>
    </source>
</reference>
<gene>
    <name evidence="2" type="ORF">NA56DRAFT_688472</name>
</gene>
<evidence type="ECO:0000313" key="2">
    <source>
        <dbReference type="EMBL" id="PMD22408.1"/>
    </source>
</evidence>
<protein>
    <submittedName>
        <fullName evidence="2">Uncharacterized protein</fullName>
    </submittedName>
</protein>
<keyword evidence="1" id="KW-1133">Transmembrane helix</keyword>
<evidence type="ECO:0000313" key="3">
    <source>
        <dbReference type="Proteomes" id="UP000235672"/>
    </source>
</evidence>
<evidence type="ECO:0000256" key="1">
    <source>
        <dbReference type="SAM" id="Phobius"/>
    </source>
</evidence>
<accession>A0A2J6Q817</accession>
<proteinExistence type="predicted"/>
<dbReference type="AlphaFoldDB" id="A0A2J6Q817"/>
<name>A0A2J6Q817_9HELO</name>
<feature type="transmembrane region" description="Helical" evidence="1">
    <location>
        <begin position="186"/>
        <end position="210"/>
    </location>
</feature>
<dbReference type="Proteomes" id="UP000235672">
    <property type="component" value="Unassembled WGS sequence"/>
</dbReference>
<sequence length="268" mass="31250">MTRVAPRIDQRRVFKEVFSKYSTMALTRPSDRFVAIASLELRLSDFYNTESVYGIVKESFLESVLWFRAHEQLKPIVDVNSKMRDCWLAQNNMEIPSCSWGRILVATTIMNRWTPGCNRIWSRVMRECLRGHGWPILALLNTLISLSGFDYREVCPPQIYHIWDMWSSHMIPKAIVFLSRLYCVSWLVVALMIVFLVGITVIVLVGIALWRMKRRNELAVSDMIILEMALTLKGFHNVFLLLKRLFRMEVPCISTRIVAYRIDKVATL</sequence>
<keyword evidence="1" id="KW-0812">Transmembrane</keyword>
<keyword evidence="1" id="KW-0472">Membrane</keyword>
<keyword evidence="3" id="KW-1185">Reference proteome</keyword>
<organism evidence="2 3">
    <name type="scientific">Hyaloscypha hepaticicola</name>
    <dbReference type="NCBI Taxonomy" id="2082293"/>
    <lineage>
        <taxon>Eukaryota</taxon>
        <taxon>Fungi</taxon>
        <taxon>Dikarya</taxon>
        <taxon>Ascomycota</taxon>
        <taxon>Pezizomycotina</taxon>
        <taxon>Leotiomycetes</taxon>
        <taxon>Helotiales</taxon>
        <taxon>Hyaloscyphaceae</taxon>
        <taxon>Hyaloscypha</taxon>
    </lineage>
</organism>